<reference evidence="2 3" key="1">
    <citation type="submission" date="2020-12" db="EMBL/GenBank/DDBJ databases">
        <title>Vagococcus allomyrinae sp. nov. and Enterococcus lavae sp. nov., isolated from the larvae of Allomyrina dichotoma.</title>
        <authorList>
            <person name="Lee S.D."/>
        </authorList>
    </citation>
    <scope>NUCLEOTIDE SEQUENCE [LARGE SCALE GENOMIC DNA]</scope>
    <source>
        <strain evidence="2 3">BWM-S5</strain>
    </source>
</reference>
<evidence type="ECO:0000256" key="1">
    <source>
        <dbReference type="SAM" id="MobiDB-lite"/>
    </source>
</evidence>
<comment type="caution">
    <text evidence="2">The sequence shown here is derived from an EMBL/GenBank/DDBJ whole genome shotgun (WGS) entry which is preliminary data.</text>
</comment>
<gene>
    <name evidence="2" type="ORF">I6N96_01170</name>
</gene>
<evidence type="ECO:0008006" key="4">
    <source>
        <dbReference type="Google" id="ProtNLM"/>
    </source>
</evidence>
<dbReference type="Proteomes" id="UP000673375">
    <property type="component" value="Unassembled WGS sequence"/>
</dbReference>
<protein>
    <recommendedName>
        <fullName evidence="4">Phage protein</fullName>
    </recommendedName>
</protein>
<feature type="region of interest" description="Disordered" evidence="1">
    <location>
        <begin position="163"/>
        <end position="200"/>
    </location>
</feature>
<feature type="compositionally biased region" description="Low complexity" evidence="1">
    <location>
        <begin position="181"/>
        <end position="200"/>
    </location>
</feature>
<sequence>MQNMNNQPDHELGWEDSIQQDAPDYVLLTPGDYIFEVTKFERGRYTPGPNAKMPPCNEANLTLKVESPQGEAIIRHRLFLHSSTEGMLSAFFSAIGLKRKGEPTQMNWGAVLGATGACKVKNREYNGNKYNEVQSFYGKDASYYQDKPMPEIIQQLNQAATGYQPPQQNYTQPATQQNYSQPTTQKQPPQQQGGFTPGAF</sequence>
<accession>A0ABS4CG00</accession>
<organism evidence="2 3">
    <name type="scientific">Enterococcus larvae</name>
    <dbReference type="NCBI Taxonomy" id="2794352"/>
    <lineage>
        <taxon>Bacteria</taxon>
        <taxon>Bacillati</taxon>
        <taxon>Bacillota</taxon>
        <taxon>Bacilli</taxon>
        <taxon>Lactobacillales</taxon>
        <taxon>Enterococcaceae</taxon>
        <taxon>Enterococcus</taxon>
    </lineage>
</organism>
<dbReference type="RefSeq" id="WP_209555667.1">
    <property type="nucleotide sequence ID" value="NZ_JAEDXU010000001.1"/>
</dbReference>
<proteinExistence type="predicted"/>
<dbReference type="EMBL" id="JAEDXU010000001">
    <property type="protein sequence ID" value="MBP1044872.1"/>
    <property type="molecule type" value="Genomic_DNA"/>
</dbReference>
<feature type="compositionally biased region" description="Polar residues" evidence="1">
    <location>
        <begin position="163"/>
        <end position="180"/>
    </location>
</feature>
<name>A0ABS4CG00_9ENTE</name>
<keyword evidence="3" id="KW-1185">Reference proteome</keyword>
<evidence type="ECO:0000313" key="3">
    <source>
        <dbReference type="Proteomes" id="UP000673375"/>
    </source>
</evidence>
<evidence type="ECO:0000313" key="2">
    <source>
        <dbReference type="EMBL" id="MBP1044872.1"/>
    </source>
</evidence>